<accession>A0A2S5G6X7</accession>
<feature type="compositionally biased region" description="Acidic residues" evidence="1">
    <location>
        <begin position="37"/>
        <end position="63"/>
    </location>
</feature>
<dbReference type="RefSeq" id="WP_104059700.1">
    <property type="nucleotide sequence ID" value="NZ_PREZ01000009.1"/>
</dbReference>
<dbReference type="OrthoDB" id="2942098at2"/>
<sequence length="63" mass="7120">MNKKWLTMFTGLLLSAALVGCNNDTDDANDAERNVQEFEEEVEEPFEDPDNDGVDENDLNPED</sequence>
<evidence type="ECO:0000256" key="2">
    <source>
        <dbReference type="SAM" id="SignalP"/>
    </source>
</evidence>
<dbReference type="Proteomes" id="UP000239047">
    <property type="component" value="Unassembled WGS sequence"/>
</dbReference>
<gene>
    <name evidence="3" type="ORF">C4B60_19430</name>
</gene>
<evidence type="ECO:0000313" key="3">
    <source>
        <dbReference type="EMBL" id="PPA68739.1"/>
    </source>
</evidence>
<dbReference type="PROSITE" id="PS51257">
    <property type="entry name" value="PROKAR_LIPOPROTEIN"/>
    <property type="match status" value="1"/>
</dbReference>
<feature type="region of interest" description="Disordered" evidence="1">
    <location>
        <begin position="24"/>
        <end position="63"/>
    </location>
</feature>
<evidence type="ECO:0000256" key="1">
    <source>
        <dbReference type="SAM" id="MobiDB-lite"/>
    </source>
</evidence>
<evidence type="ECO:0000313" key="4">
    <source>
        <dbReference type="Proteomes" id="UP000239047"/>
    </source>
</evidence>
<dbReference type="AlphaFoldDB" id="A0A2S5G6X7"/>
<proteinExistence type="predicted"/>
<feature type="chain" id="PRO_5038707393" description="DNA primase" evidence="2">
    <location>
        <begin position="21"/>
        <end position="63"/>
    </location>
</feature>
<reference evidence="3 4" key="1">
    <citation type="submission" date="2018-02" db="EMBL/GenBank/DDBJ databases">
        <title>Jeotgalibacillus proteolyticum sp. nov. a protease producing bacterium isolated from ocean sediments of Laizhou Bay.</title>
        <authorList>
            <person name="Li Y."/>
        </authorList>
    </citation>
    <scope>NUCLEOTIDE SEQUENCE [LARGE SCALE GENOMIC DNA]</scope>
    <source>
        <strain evidence="3 4">22-7</strain>
    </source>
</reference>
<comment type="caution">
    <text evidence="3">The sequence shown here is derived from an EMBL/GenBank/DDBJ whole genome shotgun (WGS) entry which is preliminary data.</text>
</comment>
<keyword evidence="4" id="KW-1185">Reference proteome</keyword>
<feature type="signal peptide" evidence="2">
    <location>
        <begin position="1"/>
        <end position="20"/>
    </location>
</feature>
<dbReference type="EMBL" id="PREZ01000009">
    <property type="protein sequence ID" value="PPA68739.1"/>
    <property type="molecule type" value="Genomic_DNA"/>
</dbReference>
<name>A0A2S5G6X7_9BACL</name>
<keyword evidence="2" id="KW-0732">Signal</keyword>
<protein>
    <recommendedName>
        <fullName evidence="5">DNA primase</fullName>
    </recommendedName>
</protein>
<evidence type="ECO:0008006" key="5">
    <source>
        <dbReference type="Google" id="ProtNLM"/>
    </source>
</evidence>
<organism evidence="3 4">
    <name type="scientific">Jeotgalibacillus proteolyticus</name>
    <dbReference type="NCBI Taxonomy" id="2082395"/>
    <lineage>
        <taxon>Bacteria</taxon>
        <taxon>Bacillati</taxon>
        <taxon>Bacillota</taxon>
        <taxon>Bacilli</taxon>
        <taxon>Bacillales</taxon>
        <taxon>Caryophanaceae</taxon>
        <taxon>Jeotgalibacillus</taxon>
    </lineage>
</organism>